<evidence type="ECO:0000313" key="9">
    <source>
        <dbReference type="Proteomes" id="UP000186895"/>
    </source>
</evidence>
<dbReference type="Pfam" id="PF07813">
    <property type="entry name" value="LTXXQ"/>
    <property type="match status" value="1"/>
</dbReference>
<evidence type="ECO:0000256" key="5">
    <source>
        <dbReference type="SAM" id="Coils"/>
    </source>
</evidence>
<dbReference type="InterPro" id="IPR012899">
    <property type="entry name" value="LTXXQ"/>
</dbReference>
<feature type="region of interest" description="Disordered" evidence="6">
    <location>
        <begin position="126"/>
        <end position="165"/>
    </location>
</feature>
<comment type="similarity">
    <text evidence="2">Belongs to the CpxP/Spy family.</text>
</comment>
<reference evidence="8 9" key="1">
    <citation type="submission" date="2017-01" db="EMBL/GenBank/DDBJ databases">
        <authorList>
            <person name="Mah S.A."/>
            <person name="Swanson W.J."/>
            <person name="Moy G.W."/>
            <person name="Vacquier V.D."/>
        </authorList>
    </citation>
    <scope>NUCLEOTIDE SEQUENCE [LARGE SCALE GENOMIC DNA]</scope>
    <source>
        <strain evidence="8 9">DSM 7027</strain>
    </source>
</reference>
<comment type="subcellular location">
    <subcellularLocation>
        <location evidence="1">Periplasm</location>
    </subcellularLocation>
</comment>
<dbReference type="GO" id="GO:0051082">
    <property type="term" value="F:unfolded protein binding"/>
    <property type="evidence" value="ECO:0007669"/>
    <property type="project" value="TreeGrafter"/>
</dbReference>
<keyword evidence="3 7" id="KW-0732">Signal</keyword>
<evidence type="ECO:0000256" key="2">
    <source>
        <dbReference type="ARBA" id="ARBA00008441"/>
    </source>
</evidence>
<dbReference type="PANTHER" id="PTHR38102:SF1">
    <property type="entry name" value="PERIPLASMIC CHAPERONE SPY"/>
    <property type="match status" value="1"/>
</dbReference>
<keyword evidence="4" id="KW-0574">Periplasm</keyword>
<dbReference type="eggNOG" id="COG3678">
    <property type="taxonomic scope" value="Bacteria"/>
</dbReference>
<gene>
    <name evidence="8" type="ORF">SAMN05421647_10544</name>
</gene>
<feature type="compositionally biased region" description="Basic and acidic residues" evidence="6">
    <location>
        <begin position="127"/>
        <end position="136"/>
    </location>
</feature>
<dbReference type="RefSeq" id="WP_076462950.1">
    <property type="nucleotide sequence ID" value="NZ_FTMN01000005.1"/>
</dbReference>
<evidence type="ECO:0000256" key="6">
    <source>
        <dbReference type="SAM" id="MobiDB-lite"/>
    </source>
</evidence>
<name>A0A1N6SZ41_9GAMM</name>
<accession>A0A1N6SZ41</accession>
<dbReference type="EMBL" id="FTMN01000005">
    <property type="protein sequence ID" value="SIQ46342.1"/>
    <property type="molecule type" value="Genomic_DNA"/>
</dbReference>
<feature type="coiled-coil region" evidence="5">
    <location>
        <begin position="91"/>
        <end position="118"/>
    </location>
</feature>
<evidence type="ECO:0000313" key="8">
    <source>
        <dbReference type="EMBL" id="SIQ46342.1"/>
    </source>
</evidence>
<evidence type="ECO:0000256" key="7">
    <source>
        <dbReference type="SAM" id="SignalP"/>
    </source>
</evidence>
<organism evidence="8 9">
    <name type="scientific">Marinobacterium stanieri</name>
    <dbReference type="NCBI Taxonomy" id="49186"/>
    <lineage>
        <taxon>Bacteria</taxon>
        <taxon>Pseudomonadati</taxon>
        <taxon>Pseudomonadota</taxon>
        <taxon>Gammaproteobacteria</taxon>
        <taxon>Oceanospirillales</taxon>
        <taxon>Oceanospirillaceae</taxon>
        <taxon>Marinobacterium</taxon>
    </lineage>
</organism>
<evidence type="ECO:0000256" key="3">
    <source>
        <dbReference type="ARBA" id="ARBA00022729"/>
    </source>
</evidence>
<dbReference type="InterPro" id="IPR052211">
    <property type="entry name" value="Cpx_auxiliary_protein"/>
</dbReference>
<keyword evidence="5" id="KW-0175">Coiled coil</keyword>
<evidence type="ECO:0000256" key="1">
    <source>
        <dbReference type="ARBA" id="ARBA00004418"/>
    </source>
</evidence>
<protein>
    <submittedName>
        <fullName evidence="8">Protein refolding chaperone Spy/CpxP family</fullName>
    </submittedName>
</protein>
<evidence type="ECO:0000256" key="4">
    <source>
        <dbReference type="ARBA" id="ARBA00022764"/>
    </source>
</evidence>
<dbReference type="GO" id="GO:0030288">
    <property type="term" value="C:outer membrane-bounded periplasmic space"/>
    <property type="evidence" value="ECO:0007669"/>
    <property type="project" value="TreeGrafter"/>
</dbReference>
<keyword evidence="9" id="KW-1185">Reference proteome</keyword>
<feature type="chain" id="PRO_5012975400" evidence="7">
    <location>
        <begin position="26"/>
        <end position="165"/>
    </location>
</feature>
<dbReference type="PANTHER" id="PTHR38102">
    <property type="entry name" value="PERIPLASMIC CHAPERONE SPY"/>
    <property type="match status" value="1"/>
</dbReference>
<feature type="compositionally biased region" description="Basic residues" evidence="6">
    <location>
        <begin position="137"/>
        <end position="159"/>
    </location>
</feature>
<sequence>MKTRKMIVSVLAASLVAGTSALAYAGQKENCSAADRADKRVERMAKHLELDEAQTASVKALFADQAAQRPEQPRKGMKGLAQLDPNAADYNEQVQARIADMQQQLAERVERRANFKAELYAILTPEQEEKLAEMRERKGKHHRDGKHHRGDGPHHRHRGADKEIL</sequence>
<dbReference type="Proteomes" id="UP000186895">
    <property type="component" value="Unassembled WGS sequence"/>
</dbReference>
<proteinExistence type="inferred from homology"/>
<dbReference type="Gene3D" id="1.20.120.1490">
    <property type="match status" value="1"/>
</dbReference>
<dbReference type="AlphaFoldDB" id="A0A1N6SZ41"/>
<feature type="signal peptide" evidence="7">
    <location>
        <begin position="1"/>
        <end position="25"/>
    </location>
</feature>
<dbReference type="STRING" id="49186.SAMN05421647_10544"/>